<feature type="compositionally biased region" description="Low complexity" evidence="1">
    <location>
        <begin position="27"/>
        <end position="44"/>
    </location>
</feature>
<protein>
    <submittedName>
        <fullName evidence="3">Uncharacterized protein</fullName>
    </submittedName>
</protein>
<reference evidence="3 4" key="1">
    <citation type="journal article" date="2024" name="IMA Fungus">
        <title>Apiospora arundinis, a panoply of carbohydrate-active enzymes and secondary metabolites.</title>
        <authorList>
            <person name="Sorensen T."/>
            <person name="Petersen C."/>
            <person name="Muurmann A.T."/>
            <person name="Christiansen J.V."/>
            <person name="Brundto M.L."/>
            <person name="Overgaard C.K."/>
            <person name="Boysen A.T."/>
            <person name="Wollenberg R.D."/>
            <person name="Larsen T.O."/>
            <person name="Sorensen J.L."/>
            <person name="Nielsen K.L."/>
            <person name="Sondergaard T.E."/>
        </authorList>
    </citation>
    <scope>NUCLEOTIDE SEQUENCE [LARGE SCALE GENOMIC DNA]</scope>
    <source>
        <strain evidence="3 4">AAU 773</strain>
    </source>
</reference>
<feature type="compositionally biased region" description="Basic residues" evidence="1">
    <location>
        <begin position="1"/>
        <end position="14"/>
    </location>
</feature>
<evidence type="ECO:0000313" key="3">
    <source>
        <dbReference type="EMBL" id="KAK8863077.1"/>
    </source>
</evidence>
<evidence type="ECO:0000256" key="2">
    <source>
        <dbReference type="SAM" id="Phobius"/>
    </source>
</evidence>
<gene>
    <name evidence="3" type="ORF">PGQ11_009312</name>
</gene>
<comment type="caution">
    <text evidence="3">The sequence shown here is derived from an EMBL/GenBank/DDBJ whole genome shotgun (WGS) entry which is preliminary data.</text>
</comment>
<keyword evidence="4" id="KW-1185">Reference proteome</keyword>
<keyword evidence="2" id="KW-0472">Membrane</keyword>
<feature type="region of interest" description="Disordered" evidence="1">
    <location>
        <begin position="1"/>
        <end position="90"/>
    </location>
</feature>
<keyword evidence="2" id="KW-1133">Transmembrane helix</keyword>
<feature type="compositionally biased region" description="Acidic residues" evidence="1">
    <location>
        <begin position="58"/>
        <end position="77"/>
    </location>
</feature>
<proteinExistence type="predicted"/>
<sequence>MGRNKNNRRRKQGQKKAAEQQQHSRNVSSASSSTAPPSTPVTTTGFSRDPQEHSGGGSDEEEEDEENKGGEEEEEVAGVEGRKDGGHKTIEMNKEKSIEDELLNAAMGPTTLPPIPFRRVPVTPQRQVVGGLWSAAFVALMIQALLEPESDVEWREQMRGPAFSLATLGLCMSVIYMRGLEIQFSQFFKAWTRTPMERYG</sequence>
<feature type="transmembrane region" description="Helical" evidence="2">
    <location>
        <begin position="128"/>
        <end position="146"/>
    </location>
</feature>
<feature type="compositionally biased region" description="Basic and acidic residues" evidence="1">
    <location>
        <begin position="80"/>
        <end position="90"/>
    </location>
</feature>
<feature type="transmembrane region" description="Helical" evidence="2">
    <location>
        <begin position="158"/>
        <end position="177"/>
    </location>
</feature>
<accession>A0ABR2IHN4</accession>
<organism evidence="3 4">
    <name type="scientific">Apiospora arundinis</name>
    <dbReference type="NCBI Taxonomy" id="335852"/>
    <lineage>
        <taxon>Eukaryota</taxon>
        <taxon>Fungi</taxon>
        <taxon>Dikarya</taxon>
        <taxon>Ascomycota</taxon>
        <taxon>Pezizomycotina</taxon>
        <taxon>Sordariomycetes</taxon>
        <taxon>Xylariomycetidae</taxon>
        <taxon>Amphisphaeriales</taxon>
        <taxon>Apiosporaceae</taxon>
        <taxon>Apiospora</taxon>
    </lineage>
</organism>
<evidence type="ECO:0000313" key="4">
    <source>
        <dbReference type="Proteomes" id="UP001390339"/>
    </source>
</evidence>
<evidence type="ECO:0000256" key="1">
    <source>
        <dbReference type="SAM" id="MobiDB-lite"/>
    </source>
</evidence>
<dbReference type="Proteomes" id="UP001390339">
    <property type="component" value="Unassembled WGS sequence"/>
</dbReference>
<name>A0ABR2IHN4_9PEZI</name>
<keyword evidence="2" id="KW-0812">Transmembrane</keyword>
<dbReference type="EMBL" id="JAPCWZ010000005">
    <property type="protein sequence ID" value="KAK8863077.1"/>
    <property type="molecule type" value="Genomic_DNA"/>
</dbReference>